<dbReference type="RefSeq" id="WP_012473356.1">
    <property type="nucleotide sequence ID" value="NC_010830.1"/>
</dbReference>
<feature type="region of interest" description="Disordered" evidence="2">
    <location>
        <begin position="266"/>
        <end position="287"/>
    </location>
</feature>
<feature type="region of interest" description="Disordered" evidence="2">
    <location>
        <begin position="192"/>
        <end position="233"/>
    </location>
</feature>
<dbReference type="InterPro" id="IPR011990">
    <property type="entry name" value="TPR-like_helical_dom_sf"/>
</dbReference>
<evidence type="ECO:0000313" key="3">
    <source>
        <dbReference type="EMBL" id="ACE06604.1"/>
    </source>
</evidence>
<reference evidence="3 4" key="1">
    <citation type="journal article" date="2010" name="J. Bacteriol.">
        <title>The genome of the amoeba symbiont 'Candidatus Amoebophilus asiaticus' reveals common mechanisms for host cell interaction among amoeba-associated bacteria.</title>
        <authorList>
            <person name="Schmitz-Esser S."/>
            <person name="Tischler P."/>
            <person name="Arnold R."/>
            <person name="Montanaro J."/>
            <person name="Wagner M."/>
            <person name="Rattei T."/>
            <person name="Horn M."/>
        </authorList>
    </citation>
    <scope>NUCLEOTIDE SEQUENCE [LARGE SCALE GENOMIC DNA]</scope>
    <source>
        <strain evidence="3 4">5a2</strain>
    </source>
</reference>
<dbReference type="Pfam" id="PF00023">
    <property type="entry name" value="Ank"/>
    <property type="match status" value="1"/>
</dbReference>
<evidence type="ECO:0000256" key="2">
    <source>
        <dbReference type="SAM" id="MobiDB-lite"/>
    </source>
</evidence>
<dbReference type="eggNOG" id="COG0666">
    <property type="taxonomic scope" value="Bacteria"/>
</dbReference>
<feature type="repeat" description="ANK" evidence="1">
    <location>
        <begin position="1370"/>
        <end position="1402"/>
    </location>
</feature>
<dbReference type="InterPro" id="IPR036770">
    <property type="entry name" value="Ankyrin_rpt-contain_sf"/>
</dbReference>
<protein>
    <submittedName>
        <fullName evidence="3">Uncharacterized protein</fullName>
    </submittedName>
</protein>
<dbReference type="SUPFAM" id="SSF48403">
    <property type="entry name" value="Ankyrin repeat"/>
    <property type="match status" value="1"/>
</dbReference>
<proteinExistence type="predicted"/>
<dbReference type="InterPro" id="IPR050767">
    <property type="entry name" value="Sel1_AlgK"/>
</dbReference>
<feature type="compositionally biased region" description="Basic and acidic residues" evidence="2">
    <location>
        <begin position="206"/>
        <end position="215"/>
    </location>
</feature>
<feature type="compositionally biased region" description="Polar residues" evidence="2">
    <location>
        <begin position="192"/>
        <end position="204"/>
    </location>
</feature>
<evidence type="ECO:0000313" key="4">
    <source>
        <dbReference type="Proteomes" id="UP000001227"/>
    </source>
</evidence>
<dbReference type="OrthoDB" id="1523128at2"/>
<name>B3ETQ2_AMOA5</name>
<feature type="region of interest" description="Disordered" evidence="2">
    <location>
        <begin position="139"/>
        <end position="160"/>
    </location>
</feature>
<evidence type="ECO:0000256" key="1">
    <source>
        <dbReference type="PROSITE-ProRule" id="PRU00023"/>
    </source>
</evidence>
<feature type="compositionally biased region" description="Basic and acidic residues" evidence="2">
    <location>
        <begin position="274"/>
        <end position="287"/>
    </location>
</feature>
<dbReference type="SMART" id="SM00671">
    <property type="entry name" value="SEL1"/>
    <property type="match status" value="5"/>
</dbReference>
<sequence>MNFNSFQRFVARILLVSLCLQSCGGGFDGNPLIPTREEKGPQIQDNIQPLVDQTLTAEGGNTVTFYEETNGEIKASVQSLDEKGKVYNGLPVEIKEGIDVASLKHLPKKIQQNHIYFQPSQGEESAKIVIYKGVGLMGGMQDNEDEEPKQKKQEEKKGHLQERIERLDNAARSNGRVSYSQYLSGSINSQNELGAQSGKSSSVFSVDHKEKKEIGVEEADGNSEPEAEQKEKEAKELLTNCQIPILVVDKKANHFVPLSRAIEKESSSQSRLSKGKEKVENKDNEEKDEREAFEWLQKAAEQGNSDAQYRLGSIYYYGSIGLACDFRQACEWYTKAALQGNNWAYNKLIEYCKNLEHNKNSSLLILDNTLGLKWFEEAARQGNVRAKFILGLLYEHRKDNQKAEECYKVVVSKDIDINVTIGAQFNLGRLYKNNQDKENAREWFQKAAEQNYPAAQYNLSIINQEEGDYAEAIKWIYKAALLNYQPASQLLKEFNNKYPETVKNFEEQLIKEHPQYELSIKKIRIVYSEDQINKSYRELGSDYKQLEPANDAIRNFEKDWRQEINERKVEKDTPPINISSDEAIVRSIQQEELEDEEKQDITRHTVISVRTKENINKLNFNYFENFEFNILDDVLRNQKINKNLRENNLKRKAATTIGNNCLLDSIFQLIIYSVEQQRPSLLAQIGESSEFFNWVRNKIGDQSGFLSINDEIDGLCILTAVQAYFKEKLKVKLAFNLTLLLTDNDGEIGLVDNLSELQSNVDDGDFKVDLRIMHVNYNHYEPLFEIDSQSSLTKEDEARKCNLDSNLFSDDSDIRFHDTNFYADNEESKGNKLESGIASLAVSDDLSLDSQSSQKSMPSSISGVSNSTLRNYEEGYDSEEEETWQYLSDECEKTEEGKAAPVLIPFFRGVHLFKDRFSSPERMRFLQLRQTGIPIFSSASFKMLKIGYGDQDSHTQDLILEAKKVKRKVAKLKEKTEVVVKDKTFDAYTGFHYLYVNSYTAFIANLGQFSSIIFKNFRFLENPLVSVAELPNHPLLYAFGLKIDKIKALRPCFDLSGKPLHPYLGKIYTMLVPLSKTREDKVFRMVEAATKKEMPVDYRIKYEIEAAFPGWIRGEYVVYERIVRVPNFKHSWTQQHLLKYGLTKTVYNNLRKNILATKGDYGKQETIYEDLVHKIVNKNTNYCWSSQLRQIAIQEAQKRQARSRFLDLNRLATTKPLAVNKTEEEDANQNFIEHLKILGDIDLNVDSLNKYNTKGATALGRVCENDKLSEEEACRFAEFLIIKKGASVNIPHQKTGKTPLHIAAAFNKTKLISLLCKSGADLNSRARDGATPLILASYFHGNVPAIILLAKLGADLNAVTYPHPNLTNGGGMTALHHAAQEGLVANIKALLKLGANPRLRTIKGKNVAYHLEGAYQCKQISEEHYQEIIMLLERVKDSSTVKDLEIDLKALSLVESDNPLADFIVDNKISEVDNFIKEGKLSKSQLQLGFEVAVQQCNYAIASRFKGKLPKEEMIKIVNKKIDNLKELLRFNYRRLHEYESQREFALSRRGWADQTQEYMRKTSFYASRMDLVVAEEIRMTNEVIGNLGKDILAFKDLIKVL</sequence>
<dbReference type="PROSITE" id="PS50297">
    <property type="entry name" value="ANK_REP_REGION"/>
    <property type="match status" value="2"/>
</dbReference>
<dbReference type="HOGENOM" id="CLU_244221_0_0_10"/>
<accession>B3ETQ2</accession>
<dbReference type="Proteomes" id="UP000001227">
    <property type="component" value="Chromosome"/>
</dbReference>
<feature type="repeat" description="ANK" evidence="1">
    <location>
        <begin position="1295"/>
        <end position="1327"/>
    </location>
</feature>
<keyword evidence="1" id="KW-0040">ANK repeat</keyword>
<feature type="compositionally biased region" description="Acidic residues" evidence="2">
    <location>
        <begin position="216"/>
        <end position="226"/>
    </location>
</feature>
<dbReference type="Gene3D" id="1.25.40.10">
    <property type="entry name" value="Tetratricopeptide repeat domain"/>
    <property type="match status" value="2"/>
</dbReference>
<feature type="compositionally biased region" description="Basic and acidic residues" evidence="2">
    <location>
        <begin position="148"/>
        <end position="160"/>
    </location>
</feature>
<dbReference type="PROSITE" id="PS50088">
    <property type="entry name" value="ANK_REPEAT"/>
    <property type="match status" value="2"/>
</dbReference>
<dbReference type="SMART" id="SM00028">
    <property type="entry name" value="TPR"/>
    <property type="match status" value="3"/>
</dbReference>
<gene>
    <name evidence="3" type="ordered locus">Aasi_1290</name>
</gene>
<dbReference type="Gene3D" id="1.25.40.20">
    <property type="entry name" value="Ankyrin repeat-containing domain"/>
    <property type="match status" value="1"/>
</dbReference>
<dbReference type="InterPro" id="IPR019734">
    <property type="entry name" value="TPR_rpt"/>
</dbReference>
<keyword evidence="4" id="KW-1185">Reference proteome</keyword>
<organism evidence="3 4">
    <name type="scientific">Amoebophilus asiaticus (strain 5a2)</name>
    <dbReference type="NCBI Taxonomy" id="452471"/>
    <lineage>
        <taxon>Bacteria</taxon>
        <taxon>Pseudomonadati</taxon>
        <taxon>Bacteroidota</taxon>
        <taxon>Cytophagia</taxon>
        <taxon>Cytophagales</taxon>
        <taxon>Amoebophilaceae</taxon>
        <taxon>Candidatus Amoebophilus</taxon>
    </lineage>
</organism>
<dbReference type="Pfam" id="PF08238">
    <property type="entry name" value="Sel1"/>
    <property type="match status" value="5"/>
</dbReference>
<dbReference type="PANTHER" id="PTHR11102:SF160">
    <property type="entry name" value="ERAD-ASSOCIATED E3 UBIQUITIN-PROTEIN LIGASE COMPONENT HRD3"/>
    <property type="match status" value="1"/>
</dbReference>
<dbReference type="InterPro" id="IPR006597">
    <property type="entry name" value="Sel1-like"/>
</dbReference>
<dbReference type="eggNOG" id="COG0790">
    <property type="taxonomic scope" value="Bacteria"/>
</dbReference>
<dbReference type="EMBL" id="CP001102">
    <property type="protein sequence ID" value="ACE06604.1"/>
    <property type="molecule type" value="Genomic_DNA"/>
</dbReference>
<dbReference type="SMART" id="SM00248">
    <property type="entry name" value="ANK"/>
    <property type="match status" value="3"/>
</dbReference>
<dbReference type="PANTHER" id="PTHR11102">
    <property type="entry name" value="SEL-1-LIKE PROTEIN"/>
    <property type="match status" value="1"/>
</dbReference>
<dbReference type="KEGG" id="aas:Aasi_1290"/>
<dbReference type="InterPro" id="IPR002110">
    <property type="entry name" value="Ankyrin_rpt"/>
</dbReference>
<dbReference type="Pfam" id="PF12796">
    <property type="entry name" value="Ank_2"/>
    <property type="match status" value="1"/>
</dbReference>
<dbReference type="SUPFAM" id="SSF81901">
    <property type="entry name" value="HCP-like"/>
    <property type="match status" value="1"/>
</dbReference>
<dbReference type="STRING" id="452471.Aasi_1290"/>